<accession>A0A8H3IPS4</accession>
<evidence type="ECO:0000313" key="2">
    <source>
        <dbReference type="EMBL" id="CAF9922940.1"/>
    </source>
</evidence>
<dbReference type="InterPro" id="IPR029063">
    <property type="entry name" value="SAM-dependent_MTases_sf"/>
</dbReference>
<sequence length="404" mass="44222">MGVNEERALDICTPPLTPIANSKFENGKYDSGHLNGGSENVEYTLKPAMRAYASTARLNLQHFLWKDQTGYLLHPSVRLSGIENPKIADLGTGTGIWLLDLARTLSPTAQLDGFDIDISDCPPEQWLPRNVTMRYLDALDEIPEHLVGVYDVVQLRLFQVVVKDNDPGPLLRNAVKMLKPGGYIQWAEYDMTTQTIIKASPSLSSLAIDAIPSFVQGFKNKDGRVGVQNHHNLASITTSRHPTSNPFLPFQLDIFLLTYEELAAKTFDREPGGHGDRLRELIEAASEEGRRGVGWGMDRLVVVGRKAAAGPLALDDGAGNEDGDDKGVSPLPAAAIGVLGIGRVLETKDGVEAKAETGTVVRDGESGEKRTDSVTGEQNAVKEKKRMSRRESWLRIWKRISASS</sequence>
<keyword evidence="3" id="KW-1185">Reference proteome</keyword>
<name>A0A8H3IPS4_9LECA</name>
<evidence type="ECO:0008006" key="4">
    <source>
        <dbReference type="Google" id="ProtNLM"/>
    </source>
</evidence>
<dbReference type="OrthoDB" id="184880at2759"/>
<feature type="compositionally biased region" description="Basic and acidic residues" evidence="1">
    <location>
        <begin position="362"/>
        <end position="372"/>
    </location>
</feature>
<feature type="region of interest" description="Disordered" evidence="1">
    <location>
        <begin position="356"/>
        <end position="385"/>
    </location>
</feature>
<dbReference type="Proteomes" id="UP000664203">
    <property type="component" value="Unassembled WGS sequence"/>
</dbReference>
<dbReference type="Gene3D" id="3.40.50.150">
    <property type="entry name" value="Vaccinia Virus protein VP39"/>
    <property type="match status" value="1"/>
</dbReference>
<organism evidence="2 3">
    <name type="scientific">Alectoria fallacina</name>
    <dbReference type="NCBI Taxonomy" id="1903189"/>
    <lineage>
        <taxon>Eukaryota</taxon>
        <taxon>Fungi</taxon>
        <taxon>Dikarya</taxon>
        <taxon>Ascomycota</taxon>
        <taxon>Pezizomycotina</taxon>
        <taxon>Lecanoromycetes</taxon>
        <taxon>OSLEUM clade</taxon>
        <taxon>Lecanoromycetidae</taxon>
        <taxon>Lecanorales</taxon>
        <taxon>Lecanorineae</taxon>
        <taxon>Parmeliaceae</taxon>
        <taxon>Alectoria</taxon>
    </lineage>
</organism>
<proteinExistence type="predicted"/>
<gene>
    <name evidence="2" type="ORF">ALECFALPRED_002268</name>
</gene>
<dbReference type="EMBL" id="CAJPDR010000162">
    <property type="protein sequence ID" value="CAF9922940.1"/>
    <property type="molecule type" value="Genomic_DNA"/>
</dbReference>
<dbReference type="AlphaFoldDB" id="A0A8H3IPS4"/>
<protein>
    <recommendedName>
        <fullName evidence="4">Methyltransferase domain-containing protein</fullName>
    </recommendedName>
</protein>
<reference evidence="2" key="1">
    <citation type="submission" date="2021-03" db="EMBL/GenBank/DDBJ databases">
        <authorList>
            <person name="Tagirdzhanova G."/>
        </authorList>
    </citation>
    <scope>NUCLEOTIDE SEQUENCE</scope>
</reference>
<dbReference type="CDD" id="cd02440">
    <property type="entry name" value="AdoMet_MTases"/>
    <property type="match status" value="1"/>
</dbReference>
<evidence type="ECO:0000313" key="3">
    <source>
        <dbReference type="Proteomes" id="UP000664203"/>
    </source>
</evidence>
<evidence type="ECO:0000256" key="1">
    <source>
        <dbReference type="SAM" id="MobiDB-lite"/>
    </source>
</evidence>
<dbReference type="SUPFAM" id="SSF53335">
    <property type="entry name" value="S-adenosyl-L-methionine-dependent methyltransferases"/>
    <property type="match status" value="1"/>
</dbReference>
<comment type="caution">
    <text evidence="2">The sequence shown here is derived from an EMBL/GenBank/DDBJ whole genome shotgun (WGS) entry which is preliminary data.</text>
</comment>